<reference evidence="2 3" key="1">
    <citation type="submission" date="2020-05" db="EMBL/GenBank/DDBJ databases">
        <authorList>
            <person name="Niu N."/>
        </authorList>
    </citation>
    <scope>NUCLEOTIDE SEQUENCE [LARGE SCALE GENOMIC DNA]</scope>
    <source>
        <strain evidence="2 3">LMG10982</strain>
    </source>
</reference>
<dbReference type="Proteomes" id="UP000541421">
    <property type="component" value="Unassembled WGS sequence"/>
</dbReference>
<sequence length="101" mass="11166">MTIRIKPFNVLDYLTDEETIKEYIRLAVEDGEDYLTHALNDACMAISKLIHCEGVQLEMVYDGSAGVFVVTSPTLHGLVVEAGIDSLIHEIRTSIEDLKGA</sequence>
<dbReference type="Pfam" id="PF08972">
    <property type="entry name" value="DUF1902"/>
    <property type="match status" value="1"/>
</dbReference>
<evidence type="ECO:0000313" key="2">
    <source>
        <dbReference type="EMBL" id="NOL49203.1"/>
    </source>
</evidence>
<feature type="domain" description="DUF1902" evidence="1">
    <location>
        <begin position="58"/>
        <end position="98"/>
    </location>
</feature>
<dbReference type="RefSeq" id="WP_171588175.1">
    <property type="nucleotide sequence ID" value="NZ_JABGBO010000003.1"/>
</dbReference>
<dbReference type="InterPro" id="IPR015066">
    <property type="entry name" value="DUF1902"/>
</dbReference>
<protein>
    <submittedName>
        <fullName evidence="2">DUF1902 domain-containing protein</fullName>
    </submittedName>
</protein>
<dbReference type="EMBL" id="JABGBO010000003">
    <property type="protein sequence ID" value="NOL49203.1"/>
    <property type="molecule type" value="Genomic_DNA"/>
</dbReference>
<evidence type="ECO:0000259" key="1">
    <source>
        <dbReference type="Pfam" id="PF08972"/>
    </source>
</evidence>
<dbReference type="Gene3D" id="3.30.2390.10">
    <property type="entry name" value="TTHA1013-like"/>
    <property type="match status" value="1"/>
</dbReference>
<organism evidence="2 3">
    <name type="scientific">Pelistega europaea</name>
    <dbReference type="NCBI Taxonomy" id="106147"/>
    <lineage>
        <taxon>Bacteria</taxon>
        <taxon>Pseudomonadati</taxon>
        <taxon>Pseudomonadota</taxon>
        <taxon>Betaproteobacteria</taxon>
        <taxon>Burkholderiales</taxon>
        <taxon>Alcaligenaceae</taxon>
        <taxon>Pelistega</taxon>
    </lineage>
</organism>
<accession>A0A7Y4L956</accession>
<proteinExistence type="predicted"/>
<evidence type="ECO:0000313" key="3">
    <source>
        <dbReference type="Proteomes" id="UP000541421"/>
    </source>
</evidence>
<keyword evidence="3" id="KW-1185">Reference proteome</keyword>
<dbReference type="AlphaFoldDB" id="A0A7Y4L956"/>
<gene>
    <name evidence="2" type="ORF">HKX40_03460</name>
</gene>
<comment type="caution">
    <text evidence="2">The sequence shown here is derived from an EMBL/GenBank/DDBJ whole genome shotgun (WGS) entry which is preliminary data.</text>
</comment>
<name>A0A7Y4L956_9BURK</name>